<keyword evidence="1" id="KW-1133">Transmembrane helix</keyword>
<comment type="caution">
    <text evidence="2">The sequence shown here is derived from an EMBL/GenBank/DDBJ whole genome shotgun (WGS) entry which is preliminary data.</text>
</comment>
<accession>A0ABV5GAT2</accession>
<evidence type="ECO:0000256" key="1">
    <source>
        <dbReference type="SAM" id="Phobius"/>
    </source>
</evidence>
<keyword evidence="1" id="KW-0472">Membrane</keyword>
<name>A0ABV5GAT2_9MICC</name>
<organism evidence="2 3">
    <name type="scientific">Citricoccus parietis</name>
    <dbReference type="NCBI Taxonomy" id="592307"/>
    <lineage>
        <taxon>Bacteria</taxon>
        <taxon>Bacillati</taxon>
        <taxon>Actinomycetota</taxon>
        <taxon>Actinomycetes</taxon>
        <taxon>Micrococcales</taxon>
        <taxon>Micrococcaceae</taxon>
        <taxon>Citricoccus</taxon>
    </lineage>
</organism>
<reference evidence="2 3" key="1">
    <citation type="submission" date="2024-09" db="EMBL/GenBank/DDBJ databases">
        <authorList>
            <person name="Sun Q."/>
            <person name="Mori K."/>
        </authorList>
    </citation>
    <scope>NUCLEOTIDE SEQUENCE [LARGE SCALE GENOMIC DNA]</scope>
    <source>
        <strain evidence="2 3">CCM 7609</strain>
    </source>
</reference>
<dbReference type="Proteomes" id="UP001589575">
    <property type="component" value="Unassembled WGS sequence"/>
</dbReference>
<gene>
    <name evidence="2" type="ORF">ACFFX0_33000</name>
</gene>
<dbReference type="EMBL" id="JBHMFI010000023">
    <property type="protein sequence ID" value="MFB9075724.1"/>
    <property type="molecule type" value="Genomic_DNA"/>
</dbReference>
<keyword evidence="3" id="KW-1185">Reference proteome</keyword>
<proteinExistence type="predicted"/>
<keyword evidence="1" id="KW-0812">Transmembrane</keyword>
<evidence type="ECO:0000313" key="3">
    <source>
        <dbReference type="Proteomes" id="UP001589575"/>
    </source>
</evidence>
<evidence type="ECO:0008006" key="4">
    <source>
        <dbReference type="Google" id="ProtNLM"/>
    </source>
</evidence>
<sequence length="82" mass="8840">MLRWSLFIIGLCMMGAGVVPINFSDPVHSTFIRVLGVVFIVLLASIQLWLPASRPPSTWAPTSCSAWESSPPCCGSRCATTT</sequence>
<feature type="transmembrane region" description="Helical" evidence="1">
    <location>
        <begin position="30"/>
        <end position="50"/>
    </location>
</feature>
<protein>
    <recommendedName>
        <fullName evidence="4">EamA domain-containing protein</fullName>
    </recommendedName>
</protein>
<evidence type="ECO:0000313" key="2">
    <source>
        <dbReference type="EMBL" id="MFB9075724.1"/>
    </source>
</evidence>